<dbReference type="PROSITE" id="PS50004">
    <property type="entry name" value="C2"/>
    <property type="match status" value="1"/>
</dbReference>
<feature type="compositionally biased region" description="Basic and acidic residues" evidence="1">
    <location>
        <begin position="202"/>
        <end position="225"/>
    </location>
</feature>
<feature type="compositionally biased region" description="Low complexity" evidence="1">
    <location>
        <begin position="550"/>
        <end position="572"/>
    </location>
</feature>
<feature type="compositionally biased region" description="Basic and acidic residues" evidence="1">
    <location>
        <begin position="289"/>
        <end position="303"/>
    </location>
</feature>
<dbReference type="HOGENOM" id="CLU_297625_0_0_1"/>
<feature type="compositionally biased region" description="Gly residues" evidence="1">
    <location>
        <begin position="103"/>
        <end position="113"/>
    </location>
</feature>
<evidence type="ECO:0000313" key="4">
    <source>
        <dbReference type="EMBL" id="EKX47999.1"/>
    </source>
</evidence>
<feature type="compositionally biased region" description="Pro residues" evidence="1">
    <location>
        <begin position="967"/>
        <end position="976"/>
    </location>
</feature>
<dbReference type="AlphaFoldDB" id="L1JIL8"/>
<feature type="compositionally biased region" description="Basic and acidic residues" evidence="1">
    <location>
        <begin position="232"/>
        <end position="241"/>
    </location>
</feature>
<feature type="compositionally biased region" description="Basic and acidic residues" evidence="1">
    <location>
        <begin position="78"/>
        <end position="96"/>
    </location>
</feature>
<reference evidence="4 6" key="1">
    <citation type="journal article" date="2012" name="Nature">
        <title>Algal genomes reveal evolutionary mosaicism and the fate of nucleomorphs.</title>
        <authorList>
            <consortium name="DOE Joint Genome Institute"/>
            <person name="Curtis B.A."/>
            <person name="Tanifuji G."/>
            <person name="Burki F."/>
            <person name="Gruber A."/>
            <person name="Irimia M."/>
            <person name="Maruyama S."/>
            <person name="Arias M.C."/>
            <person name="Ball S.G."/>
            <person name="Gile G.H."/>
            <person name="Hirakawa Y."/>
            <person name="Hopkins J.F."/>
            <person name="Kuo A."/>
            <person name="Rensing S.A."/>
            <person name="Schmutz J."/>
            <person name="Symeonidi A."/>
            <person name="Elias M."/>
            <person name="Eveleigh R.J."/>
            <person name="Herman E.K."/>
            <person name="Klute M.J."/>
            <person name="Nakayama T."/>
            <person name="Obornik M."/>
            <person name="Reyes-Prieto A."/>
            <person name="Armbrust E.V."/>
            <person name="Aves S.J."/>
            <person name="Beiko R.G."/>
            <person name="Coutinho P."/>
            <person name="Dacks J.B."/>
            <person name="Durnford D.G."/>
            <person name="Fast N.M."/>
            <person name="Green B.R."/>
            <person name="Grisdale C.J."/>
            <person name="Hempel F."/>
            <person name="Henrissat B."/>
            <person name="Hoppner M.P."/>
            <person name="Ishida K."/>
            <person name="Kim E."/>
            <person name="Koreny L."/>
            <person name="Kroth P.G."/>
            <person name="Liu Y."/>
            <person name="Malik S.B."/>
            <person name="Maier U.G."/>
            <person name="McRose D."/>
            <person name="Mock T."/>
            <person name="Neilson J.A."/>
            <person name="Onodera N.T."/>
            <person name="Poole A.M."/>
            <person name="Pritham E.J."/>
            <person name="Richards T.A."/>
            <person name="Rocap G."/>
            <person name="Roy S.W."/>
            <person name="Sarai C."/>
            <person name="Schaack S."/>
            <person name="Shirato S."/>
            <person name="Slamovits C.H."/>
            <person name="Spencer D.F."/>
            <person name="Suzuki S."/>
            <person name="Worden A.Z."/>
            <person name="Zauner S."/>
            <person name="Barry K."/>
            <person name="Bell C."/>
            <person name="Bharti A.K."/>
            <person name="Crow J.A."/>
            <person name="Grimwood J."/>
            <person name="Kramer R."/>
            <person name="Lindquist E."/>
            <person name="Lucas S."/>
            <person name="Salamov A."/>
            <person name="McFadden G.I."/>
            <person name="Lane C.E."/>
            <person name="Keeling P.J."/>
            <person name="Gray M.W."/>
            <person name="Grigoriev I.V."/>
            <person name="Archibald J.M."/>
        </authorList>
    </citation>
    <scope>NUCLEOTIDE SEQUENCE</scope>
    <source>
        <strain evidence="4 6">CCMP2712</strain>
    </source>
</reference>
<organism evidence="4">
    <name type="scientific">Guillardia theta (strain CCMP2712)</name>
    <name type="common">Cryptophyte</name>
    <dbReference type="NCBI Taxonomy" id="905079"/>
    <lineage>
        <taxon>Eukaryota</taxon>
        <taxon>Cryptophyceae</taxon>
        <taxon>Pyrenomonadales</taxon>
        <taxon>Geminigeraceae</taxon>
        <taxon>Guillardia</taxon>
    </lineage>
</organism>
<dbReference type="KEGG" id="gtt:GUITHDRAFT_136962"/>
<dbReference type="InterPro" id="IPR035892">
    <property type="entry name" value="C2_domain_sf"/>
</dbReference>
<feature type="region of interest" description="Disordered" evidence="1">
    <location>
        <begin position="547"/>
        <end position="575"/>
    </location>
</feature>
<keyword evidence="2" id="KW-1133">Transmembrane helix</keyword>
<feature type="compositionally biased region" description="Basic and acidic residues" evidence="1">
    <location>
        <begin position="931"/>
        <end position="944"/>
    </location>
</feature>
<dbReference type="Pfam" id="PF00168">
    <property type="entry name" value="C2"/>
    <property type="match status" value="1"/>
</dbReference>
<feature type="compositionally biased region" description="Basic and acidic residues" evidence="1">
    <location>
        <begin position="60"/>
        <end position="70"/>
    </location>
</feature>
<dbReference type="SUPFAM" id="SSF49562">
    <property type="entry name" value="C2 domain (Calcium/lipid-binding domain, CaLB)"/>
    <property type="match status" value="1"/>
</dbReference>
<dbReference type="Gene3D" id="2.60.40.150">
    <property type="entry name" value="C2 domain"/>
    <property type="match status" value="1"/>
</dbReference>
<keyword evidence="6" id="KW-1185">Reference proteome</keyword>
<feature type="region of interest" description="Disordered" evidence="1">
    <location>
        <begin position="923"/>
        <end position="981"/>
    </location>
</feature>
<feature type="region of interest" description="Disordered" evidence="1">
    <location>
        <begin position="270"/>
        <end position="312"/>
    </location>
</feature>
<keyword evidence="2" id="KW-0812">Transmembrane</keyword>
<dbReference type="PaxDb" id="55529-EKX47999"/>
<feature type="compositionally biased region" description="Basic and acidic residues" evidence="1">
    <location>
        <begin position="161"/>
        <end position="172"/>
    </location>
</feature>
<dbReference type="RefSeq" id="XP_005834979.1">
    <property type="nucleotide sequence ID" value="XM_005834922.1"/>
</dbReference>
<evidence type="ECO:0000256" key="2">
    <source>
        <dbReference type="SAM" id="Phobius"/>
    </source>
</evidence>
<dbReference type="CDD" id="cd00030">
    <property type="entry name" value="C2"/>
    <property type="match status" value="1"/>
</dbReference>
<proteinExistence type="predicted"/>
<dbReference type="Proteomes" id="UP000011087">
    <property type="component" value="Unassembled WGS sequence"/>
</dbReference>
<feature type="domain" description="C2" evidence="3">
    <location>
        <begin position="565"/>
        <end position="695"/>
    </location>
</feature>
<reference evidence="5" key="3">
    <citation type="submission" date="2015-06" db="UniProtKB">
        <authorList>
            <consortium name="EnsemblProtists"/>
        </authorList>
    </citation>
    <scope>IDENTIFICATION</scope>
</reference>
<keyword evidence="2" id="KW-0472">Membrane</keyword>
<evidence type="ECO:0000313" key="5">
    <source>
        <dbReference type="EnsemblProtists" id="EKX47999"/>
    </source>
</evidence>
<feature type="compositionally biased region" description="Basic and acidic residues" evidence="1">
    <location>
        <begin position="123"/>
        <end position="151"/>
    </location>
</feature>
<sequence>MEVLGRFPLLSANQADGRSKEEIQALLAGGREETARLFVRRREDGRVREVTIRRGLTSLKKERSPSRDATLELNDLVDSDRSVTGRGAKNKEEASESWRGAGAADGGGGGGGLSSVVMEDSEMESRWRRLQESRSKLEEEMRSNQRDRPAHLEASSSLFHLPDRRSPEERTSRSLAGEELASPRRIAAPWEQGQQLANRAEPPSRRFLDFFDAKKSQGEAEDSRDLSSPSRRLAEEDRQTEDLSTANLSPIAAKGEDERHFSLFPSSRAHFSAQMTSKAVPDHGMYSPRRREEETGRRRREEEKIENEEEEKSIADLRMKNFDLFSRSAATPAKLSSPRQEAAREQRGGRREERRESERRRRQSSSTLLLTLDRDFDRTCSTASSMQSFKDALVRDCAESLQVAQRQVEVISVERGSILVKLLLLSDLLGDELEGSLTNGRKRTSEELARELRNCVSNPMSILCQRHGAVRAQLLPELQGAGDRRRTGNWEATGRGESQRGGEGESRREQLFLPSTLKSPRQGKVEEPTEETFPLWMRDLMRSNDEQNRPLRNASSSSLLSSSRPRGPPSMSVRELRKHMIVRPVAVARVTVHRARDLVASNRWSSCYCLLSLRHQESFTGLQDNTSSPQWNFSSSLPVYDLSDKIRISVIQQRVSSSSSPSSSSPFSSSCQEIGHIALPIRMAESLVELRSSWYVLQDEQEAPVSSNGAASALCVSLHVSLIQPEQEDVSRWWKEGWAEVRREEGAWQRVRCFLDPWGPRLVCFSSPSDLDPPALVVDLRKFHVDSSSVSSKFEKLDLSGARGTSSFPFVLAICGEERGGGRGLPAAEASRGYVLLDGLVFLGVMCRRGGGGCNVTSAQVERREDFEQWTRCLSATASFHVLNSWREEDAAPSSSSSAMEFGGTRVFDERFHVLDVAAPGPATAEQLQAETDKSGREAGRGEEEGAGAQVLESAPQSPTDSTKDFPSPPPPPPPLHHLSRRPWQPSKTVCAMGFTIFVLLLILIIILSLYV</sequence>
<dbReference type="GeneID" id="17304841"/>
<accession>L1JIL8</accession>
<feature type="compositionally biased region" description="Basic and acidic residues" evidence="1">
    <location>
        <begin position="341"/>
        <end position="359"/>
    </location>
</feature>
<feature type="region of interest" description="Disordered" evidence="1">
    <location>
        <begin position="60"/>
        <end position="255"/>
    </location>
</feature>
<evidence type="ECO:0000256" key="1">
    <source>
        <dbReference type="SAM" id="MobiDB-lite"/>
    </source>
</evidence>
<dbReference type="InterPro" id="IPR000008">
    <property type="entry name" value="C2_dom"/>
</dbReference>
<feature type="region of interest" description="Disordered" evidence="1">
    <location>
        <begin position="479"/>
        <end position="532"/>
    </location>
</feature>
<evidence type="ECO:0000259" key="3">
    <source>
        <dbReference type="PROSITE" id="PS50004"/>
    </source>
</evidence>
<feature type="transmembrane region" description="Helical" evidence="2">
    <location>
        <begin position="992"/>
        <end position="1011"/>
    </location>
</feature>
<dbReference type="EMBL" id="JH992987">
    <property type="protein sequence ID" value="EKX47999.1"/>
    <property type="molecule type" value="Genomic_DNA"/>
</dbReference>
<feature type="compositionally biased region" description="Basic and acidic residues" evidence="1">
    <location>
        <begin position="497"/>
        <end position="510"/>
    </location>
</feature>
<evidence type="ECO:0000313" key="6">
    <source>
        <dbReference type="Proteomes" id="UP000011087"/>
    </source>
</evidence>
<protein>
    <recommendedName>
        <fullName evidence="3">C2 domain-containing protein</fullName>
    </recommendedName>
</protein>
<dbReference type="EnsemblProtists" id="EKX47999">
    <property type="protein sequence ID" value="EKX47999"/>
    <property type="gene ID" value="GUITHDRAFT_136962"/>
</dbReference>
<name>L1JIL8_GUITC</name>
<reference evidence="6" key="2">
    <citation type="submission" date="2012-11" db="EMBL/GenBank/DDBJ databases">
        <authorList>
            <person name="Kuo A."/>
            <person name="Curtis B.A."/>
            <person name="Tanifuji G."/>
            <person name="Burki F."/>
            <person name="Gruber A."/>
            <person name="Irimia M."/>
            <person name="Maruyama S."/>
            <person name="Arias M.C."/>
            <person name="Ball S.G."/>
            <person name="Gile G.H."/>
            <person name="Hirakawa Y."/>
            <person name="Hopkins J.F."/>
            <person name="Rensing S.A."/>
            <person name="Schmutz J."/>
            <person name="Symeonidi A."/>
            <person name="Elias M."/>
            <person name="Eveleigh R.J."/>
            <person name="Herman E.K."/>
            <person name="Klute M.J."/>
            <person name="Nakayama T."/>
            <person name="Obornik M."/>
            <person name="Reyes-Prieto A."/>
            <person name="Armbrust E.V."/>
            <person name="Aves S.J."/>
            <person name="Beiko R.G."/>
            <person name="Coutinho P."/>
            <person name="Dacks J.B."/>
            <person name="Durnford D.G."/>
            <person name="Fast N.M."/>
            <person name="Green B.R."/>
            <person name="Grisdale C."/>
            <person name="Hempe F."/>
            <person name="Henrissat B."/>
            <person name="Hoppner M.P."/>
            <person name="Ishida K.-I."/>
            <person name="Kim E."/>
            <person name="Koreny L."/>
            <person name="Kroth P.G."/>
            <person name="Liu Y."/>
            <person name="Malik S.-B."/>
            <person name="Maier U.G."/>
            <person name="McRose D."/>
            <person name="Mock T."/>
            <person name="Neilson J.A."/>
            <person name="Onodera N.T."/>
            <person name="Poole A.M."/>
            <person name="Pritham E.J."/>
            <person name="Richards T.A."/>
            <person name="Rocap G."/>
            <person name="Roy S.W."/>
            <person name="Sarai C."/>
            <person name="Schaack S."/>
            <person name="Shirato S."/>
            <person name="Slamovits C.H."/>
            <person name="Spencer D.F."/>
            <person name="Suzuki S."/>
            <person name="Worden A.Z."/>
            <person name="Zauner S."/>
            <person name="Barry K."/>
            <person name="Bell C."/>
            <person name="Bharti A.K."/>
            <person name="Crow J.A."/>
            <person name="Grimwood J."/>
            <person name="Kramer R."/>
            <person name="Lindquist E."/>
            <person name="Lucas S."/>
            <person name="Salamov A."/>
            <person name="McFadden G.I."/>
            <person name="Lane C.E."/>
            <person name="Keeling P.J."/>
            <person name="Gray M.W."/>
            <person name="Grigoriev I.V."/>
            <person name="Archibald J.M."/>
        </authorList>
    </citation>
    <scope>NUCLEOTIDE SEQUENCE</scope>
    <source>
        <strain evidence="6">CCMP2712</strain>
    </source>
</reference>
<gene>
    <name evidence="4" type="ORF">GUITHDRAFT_136962</name>
</gene>
<feature type="region of interest" description="Disordered" evidence="1">
    <location>
        <begin position="329"/>
        <end position="366"/>
    </location>
</feature>